<dbReference type="Gene3D" id="1.20.1250.20">
    <property type="entry name" value="MFS general substrate transporter like domains"/>
    <property type="match status" value="1"/>
</dbReference>
<evidence type="ECO:0000256" key="2">
    <source>
        <dbReference type="ARBA" id="ARBA00022448"/>
    </source>
</evidence>
<feature type="transmembrane region" description="Helical" evidence="7">
    <location>
        <begin position="553"/>
        <end position="571"/>
    </location>
</feature>
<feature type="transmembrane region" description="Helical" evidence="7">
    <location>
        <begin position="665"/>
        <end position="692"/>
    </location>
</feature>
<evidence type="ECO:0000313" key="9">
    <source>
        <dbReference type="Proteomes" id="UP000176998"/>
    </source>
</evidence>
<keyword evidence="4 7" id="KW-1133">Transmembrane helix</keyword>
<dbReference type="GO" id="GO:0005886">
    <property type="term" value="C:plasma membrane"/>
    <property type="evidence" value="ECO:0007669"/>
    <property type="project" value="TreeGrafter"/>
</dbReference>
<comment type="subcellular location">
    <subcellularLocation>
        <location evidence="1">Membrane</location>
        <topology evidence="1">Multi-pass membrane protein</topology>
    </subcellularLocation>
</comment>
<feature type="transmembrane region" description="Helical" evidence="7">
    <location>
        <begin position="713"/>
        <end position="734"/>
    </location>
</feature>
<dbReference type="SUPFAM" id="SSF103473">
    <property type="entry name" value="MFS general substrate transporter"/>
    <property type="match status" value="1"/>
</dbReference>
<evidence type="ECO:0000256" key="7">
    <source>
        <dbReference type="SAM" id="Phobius"/>
    </source>
</evidence>
<dbReference type="EMBL" id="MJBS01000206">
    <property type="protein sequence ID" value="OHE91029.1"/>
    <property type="molecule type" value="Genomic_DNA"/>
</dbReference>
<organism evidence="8 9">
    <name type="scientific">Colletotrichum orchidophilum</name>
    <dbReference type="NCBI Taxonomy" id="1209926"/>
    <lineage>
        <taxon>Eukaryota</taxon>
        <taxon>Fungi</taxon>
        <taxon>Dikarya</taxon>
        <taxon>Ascomycota</taxon>
        <taxon>Pezizomycotina</taxon>
        <taxon>Sordariomycetes</taxon>
        <taxon>Hypocreomycetidae</taxon>
        <taxon>Glomerellales</taxon>
        <taxon>Glomerellaceae</taxon>
        <taxon>Colletotrichum</taxon>
    </lineage>
</organism>
<dbReference type="STRING" id="1209926.A0A1G4APD9"/>
<feature type="transmembrane region" description="Helical" evidence="7">
    <location>
        <begin position="578"/>
        <end position="596"/>
    </location>
</feature>
<keyword evidence="9" id="KW-1185">Reference proteome</keyword>
<feature type="transmembrane region" description="Helical" evidence="7">
    <location>
        <begin position="259"/>
        <end position="277"/>
    </location>
</feature>
<feature type="transmembrane region" description="Helical" evidence="7">
    <location>
        <begin position="393"/>
        <end position="413"/>
    </location>
</feature>
<sequence>RPRRPYYFKFGPGPQHDNTPLPRGKPPTLLLAAQAASSAVLRRPLQMAQTSGSTTSSHNLSPSHLHLFPSPYDRDYYYDDHSGAKSTLIRTPSTSSSGNNDDKGANELDDVDFPFVIRKPPEAHQEGDTKLIGLGDFASHQTDRFSGRQSDDGYGHPEDDDALVVEQDPAGMSSWAGQPSIRGSSEAMRMILLTFNTLGITFTWGIEMTYCTPYLLNLGLTKSNTSLVWIAGPLSGLVVQPIVGAIADESKSKWGRRRPFIVIGSIIVATSLLTLGFTKEIVEFFVSDKETARIFTIILAVLAIYSVDFAINAGAIHKPARKPLVVPKLIFGTVMSCARSLIVDTLPIAKQQTGAAWSSRMSAIGHMLGYGAGAIDLVGIFGTATGDSQFKQLTLIATFLMVFCSGVTCWAVTERVLVSTRHDPRKATGRFKVFRQIWSTLLHLPPRIQAICWAQFWSWIGWFPFLFYSTTWVGETYFRYDAPAEGKDSKDALGDIGRIGSLALVIYSTITFIGAWFLPMVVKSPDDDHFTARPPQTIAPILERFNKNKPDLMTAWICGHLMFAAAMFLAPFAQSFRFATFLVAFCGFSWTIAMWAPTTFLGVEVNKLSGAREGGGSGTAAYRRLSNDSNIELPTLGHDQPLHLEHGPDEGGQQTTSSTGELSGIYFGILNIYTTLPQFIGTFISTIVFTILEPGKSPELSDAAKHEQHNTDAPNAIAVCLFIGAMCAVVAAFATRKLKYL</sequence>
<feature type="transmembrane region" description="Helical" evidence="7">
    <location>
        <begin position="292"/>
        <end position="313"/>
    </location>
</feature>
<evidence type="ECO:0000256" key="4">
    <source>
        <dbReference type="ARBA" id="ARBA00022989"/>
    </source>
</evidence>
<evidence type="ECO:0000256" key="5">
    <source>
        <dbReference type="ARBA" id="ARBA00023136"/>
    </source>
</evidence>
<dbReference type="Pfam" id="PF13347">
    <property type="entry name" value="MFS_2"/>
    <property type="match status" value="1"/>
</dbReference>
<feature type="transmembrane region" description="Helical" evidence="7">
    <location>
        <begin position="226"/>
        <end position="247"/>
    </location>
</feature>
<protein>
    <submittedName>
        <fullName evidence="8">Sucrose transporter</fullName>
    </submittedName>
</protein>
<dbReference type="Proteomes" id="UP000176998">
    <property type="component" value="Unassembled WGS sequence"/>
</dbReference>
<gene>
    <name evidence="8" type="ORF">CORC01_13683</name>
</gene>
<proteinExistence type="predicted"/>
<comment type="caution">
    <text evidence="8">The sequence shown here is derived from an EMBL/GenBank/DDBJ whole genome shotgun (WGS) entry which is preliminary data.</text>
</comment>
<feature type="transmembrane region" description="Helical" evidence="7">
    <location>
        <begin position="363"/>
        <end position="381"/>
    </location>
</feature>
<dbReference type="OrthoDB" id="28755at2759"/>
<dbReference type="GO" id="GO:0008506">
    <property type="term" value="F:sucrose:proton symporter activity"/>
    <property type="evidence" value="ECO:0007669"/>
    <property type="project" value="TreeGrafter"/>
</dbReference>
<dbReference type="PANTHER" id="PTHR19432">
    <property type="entry name" value="SUGAR TRANSPORTER"/>
    <property type="match status" value="1"/>
</dbReference>
<accession>A0A1G4APD9</accession>
<keyword evidence="5 7" id="KW-0472">Membrane</keyword>
<dbReference type="InterPro" id="IPR036259">
    <property type="entry name" value="MFS_trans_sf"/>
</dbReference>
<reference evidence="8 9" key="1">
    <citation type="submission" date="2016-09" db="EMBL/GenBank/DDBJ databases">
        <authorList>
            <person name="Capua I."/>
            <person name="De Benedictis P."/>
            <person name="Joannis T."/>
            <person name="Lombin L.H."/>
            <person name="Cattoli G."/>
        </authorList>
    </citation>
    <scope>NUCLEOTIDE SEQUENCE [LARGE SCALE GENOMIC DNA]</scope>
    <source>
        <strain evidence="8 9">IMI 309357</strain>
    </source>
</reference>
<name>A0A1G4APD9_9PEZI</name>
<evidence type="ECO:0000256" key="3">
    <source>
        <dbReference type="ARBA" id="ARBA00022692"/>
    </source>
</evidence>
<evidence type="ECO:0000256" key="6">
    <source>
        <dbReference type="SAM" id="MobiDB-lite"/>
    </source>
</evidence>
<evidence type="ECO:0000256" key="1">
    <source>
        <dbReference type="ARBA" id="ARBA00004141"/>
    </source>
</evidence>
<keyword evidence="3 7" id="KW-0812">Transmembrane</keyword>
<feature type="transmembrane region" description="Helical" evidence="7">
    <location>
        <begin position="187"/>
        <end position="206"/>
    </location>
</feature>
<feature type="compositionally biased region" description="Low complexity" evidence="6">
    <location>
        <begin position="50"/>
        <end position="66"/>
    </location>
</feature>
<dbReference type="RefSeq" id="XP_022468203.1">
    <property type="nucleotide sequence ID" value="XM_022625299.1"/>
</dbReference>
<dbReference type="AlphaFoldDB" id="A0A1G4APD9"/>
<feature type="compositionally biased region" description="Polar residues" evidence="6">
    <location>
        <begin position="87"/>
        <end position="99"/>
    </location>
</feature>
<feature type="region of interest" description="Disordered" evidence="6">
    <location>
        <begin position="45"/>
        <end position="66"/>
    </location>
</feature>
<feature type="non-terminal residue" evidence="8">
    <location>
        <position position="1"/>
    </location>
</feature>
<dbReference type="PANTHER" id="PTHR19432:SF76">
    <property type="entry name" value="TRANSPORTER, PUTATIVE (EUROFUNG)-RELATED"/>
    <property type="match status" value="1"/>
</dbReference>
<feature type="transmembrane region" description="Helical" evidence="7">
    <location>
        <begin position="499"/>
        <end position="518"/>
    </location>
</feature>
<dbReference type="GeneID" id="34566809"/>
<feature type="region of interest" description="Disordered" evidence="6">
    <location>
        <begin position="1"/>
        <end position="27"/>
    </location>
</feature>
<evidence type="ECO:0000313" key="8">
    <source>
        <dbReference type="EMBL" id="OHE91029.1"/>
    </source>
</evidence>
<feature type="region of interest" description="Disordered" evidence="6">
    <location>
        <begin position="87"/>
        <end position="108"/>
    </location>
</feature>
<keyword evidence="2" id="KW-0813">Transport</keyword>